<dbReference type="PIRSF" id="PIRSF002741">
    <property type="entry name" value="MppA"/>
    <property type="match status" value="1"/>
</dbReference>
<dbReference type="Gene3D" id="3.10.105.10">
    <property type="entry name" value="Dipeptide-binding Protein, Domain 3"/>
    <property type="match status" value="1"/>
</dbReference>
<feature type="domain" description="Solute-binding protein family 5" evidence="1">
    <location>
        <begin position="87"/>
        <end position="470"/>
    </location>
</feature>
<dbReference type="Gene3D" id="3.90.76.10">
    <property type="entry name" value="Dipeptide-binding Protein, Domain 1"/>
    <property type="match status" value="1"/>
</dbReference>
<reference evidence="2 3" key="1">
    <citation type="submission" date="2018-08" db="EMBL/GenBank/DDBJ databases">
        <title>A genome reference for cultivated species of the human gut microbiota.</title>
        <authorList>
            <person name="Zou Y."/>
            <person name="Xue W."/>
            <person name="Luo G."/>
        </authorList>
    </citation>
    <scope>NUCLEOTIDE SEQUENCE [LARGE SCALE GENOMIC DNA]</scope>
    <source>
        <strain evidence="2 3">OF05-12</strain>
    </source>
</reference>
<dbReference type="Proteomes" id="UP000261031">
    <property type="component" value="Unassembled WGS sequence"/>
</dbReference>
<comment type="caution">
    <text evidence="2">The sequence shown here is derived from an EMBL/GenBank/DDBJ whole genome shotgun (WGS) entry which is preliminary data.</text>
</comment>
<dbReference type="GO" id="GO:1904680">
    <property type="term" value="F:peptide transmembrane transporter activity"/>
    <property type="evidence" value="ECO:0007669"/>
    <property type="project" value="TreeGrafter"/>
</dbReference>
<dbReference type="AlphaFoldDB" id="A0A3E5HLY9"/>
<dbReference type="Pfam" id="PF00496">
    <property type="entry name" value="SBP_bac_5"/>
    <property type="match status" value="1"/>
</dbReference>
<name>A0A3E5HLY9_BIFPS</name>
<evidence type="ECO:0000313" key="3">
    <source>
        <dbReference type="Proteomes" id="UP000261031"/>
    </source>
</evidence>
<proteinExistence type="predicted"/>
<gene>
    <name evidence="2" type="ORF">DXA79_06065</name>
</gene>
<evidence type="ECO:0000313" key="2">
    <source>
        <dbReference type="EMBL" id="RGP02775.1"/>
    </source>
</evidence>
<dbReference type="GO" id="GO:0015833">
    <property type="term" value="P:peptide transport"/>
    <property type="evidence" value="ECO:0007669"/>
    <property type="project" value="TreeGrafter"/>
</dbReference>
<dbReference type="InterPro" id="IPR030678">
    <property type="entry name" value="Peptide/Ni-bd"/>
</dbReference>
<dbReference type="EMBL" id="QSWD01000003">
    <property type="protein sequence ID" value="RGP02775.1"/>
    <property type="molecule type" value="Genomic_DNA"/>
</dbReference>
<dbReference type="InterPro" id="IPR039424">
    <property type="entry name" value="SBP_5"/>
</dbReference>
<evidence type="ECO:0000259" key="1">
    <source>
        <dbReference type="Pfam" id="PF00496"/>
    </source>
</evidence>
<accession>A0A3E5HLY9</accession>
<dbReference type="InterPro" id="IPR000914">
    <property type="entry name" value="SBP_5_dom"/>
</dbReference>
<protein>
    <submittedName>
        <fullName evidence="2">ABC transporter substrate-binding protein</fullName>
    </submittedName>
</protein>
<dbReference type="GO" id="GO:0043190">
    <property type="term" value="C:ATP-binding cassette (ABC) transporter complex"/>
    <property type="evidence" value="ECO:0007669"/>
    <property type="project" value="InterPro"/>
</dbReference>
<dbReference type="PANTHER" id="PTHR30290">
    <property type="entry name" value="PERIPLASMIC BINDING COMPONENT OF ABC TRANSPORTER"/>
    <property type="match status" value="1"/>
</dbReference>
<dbReference type="PROSITE" id="PS51257">
    <property type="entry name" value="PROKAR_LIPOPROTEIN"/>
    <property type="match status" value="1"/>
</dbReference>
<dbReference type="Gene3D" id="3.40.190.10">
    <property type="entry name" value="Periplasmic binding protein-like II"/>
    <property type="match status" value="1"/>
</dbReference>
<sequence length="554" mass="60478">MRENIMNIRKSKVFAVAAAACVLGMMLGGCGSSTSGNATEGSNVITAFDSEPQNGLIPGNTNETGGGRPIDLLFAGLVSFDKDGKAQNEVAESITANDDATQYDIKLKDGWKFTDGTDVTAESFTKAWSYTANAKNAQLCSSFFSTIKGYDALQDTDNLKGDEQLEGLKIVNDHEFTVDLSQSDSAFATKLGYSGFYPMPESFYKDPKAFGESPVSDGPYKFDSWDHDKEIKLVKNPDYKGNRKVNNDGVTFKIYTDANAAYADVQAGNLDVMDTVPSADSKTFESDSSVVPYNKAGSVIQTFTIPSDLEHWKTSTEEGQLRRQALSMAIDRQAICDKVLNGLGTPAVEFTSPKTPGYSDSLKGNENLKYNKKKAKELWEKANAISPWTSDDKLTFSYNADGGAKPIFEAVVNSVKNTLDIDVTTNPVPTFQEFRNDVTGRKMTGAFRTAWQPDYPSPENYLYQLYSSDAADGNGSNDGDYKNPEFDDLCSKAAAAQTTDEANKLYQQAQEILLNDLPAIPLYYSNANGVAASGVKNFVMNWQNVPVYNEISKS</sequence>
<dbReference type="CDD" id="cd00995">
    <property type="entry name" value="PBP2_NikA_DppA_OppA_like"/>
    <property type="match status" value="1"/>
</dbReference>
<dbReference type="SUPFAM" id="SSF53850">
    <property type="entry name" value="Periplasmic binding protein-like II"/>
    <property type="match status" value="1"/>
</dbReference>
<dbReference type="GO" id="GO:0042597">
    <property type="term" value="C:periplasmic space"/>
    <property type="evidence" value="ECO:0007669"/>
    <property type="project" value="UniProtKB-ARBA"/>
</dbReference>
<organism evidence="2 3">
    <name type="scientific">Bifidobacterium pseudocatenulatum</name>
    <dbReference type="NCBI Taxonomy" id="28026"/>
    <lineage>
        <taxon>Bacteria</taxon>
        <taxon>Bacillati</taxon>
        <taxon>Actinomycetota</taxon>
        <taxon>Actinomycetes</taxon>
        <taxon>Bifidobacteriales</taxon>
        <taxon>Bifidobacteriaceae</taxon>
        <taxon>Bifidobacterium</taxon>
    </lineage>
</organism>
<dbReference type="PANTHER" id="PTHR30290:SF83">
    <property type="entry name" value="ABC TRANSPORTER SUBSTRATE-BINDING PROTEIN"/>
    <property type="match status" value="1"/>
</dbReference>